<keyword evidence="2" id="KW-0378">Hydrolase</keyword>
<keyword evidence="3" id="KW-1185">Reference proteome</keyword>
<dbReference type="EMBL" id="CP095075">
    <property type="protein sequence ID" value="UOR10364.1"/>
    <property type="molecule type" value="Genomic_DNA"/>
</dbReference>
<feature type="transmembrane region" description="Helical" evidence="1">
    <location>
        <begin position="61"/>
        <end position="78"/>
    </location>
</feature>
<feature type="transmembrane region" description="Helical" evidence="1">
    <location>
        <begin position="30"/>
        <end position="49"/>
    </location>
</feature>
<reference evidence="2" key="1">
    <citation type="submission" date="2022-04" db="EMBL/GenBank/DDBJ databases">
        <title>Halobacillus sp. isolated from saltern.</title>
        <authorList>
            <person name="Won M."/>
            <person name="Lee C.-M."/>
            <person name="Woen H.-Y."/>
            <person name="Kwon S.-W."/>
        </authorList>
    </citation>
    <scope>NUCLEOTIDE SEQUENCE</scope>
    <source>
        <strain evidence="2">SSHM10-5</strain>
    </source>
</reference>
<sequence length="203" mass="23235">MMAPGHQVVGFTCGVATVTLLPKLTLLPQTPLQTILFFVFVLFGSLLPDIDTPRSTLGQKFWRILMLILLAAFLLYLFAPEFFNVYRDELKIFAILMLPLLIMVRTHRKMTHSLSFIVLLGVYSYLIGYLVTVPSYYFLGLMIGTLSHLLGDVVTSKGIPLFYPLTKRHYRFLLTFRTGSQVEKITVFALSIWNVWFLITQAF</sequence>
<evidence type="ECO:0000256" key="1">
    <source>
        <dbReference type="SAM" id="Phobius"/>
    </source>
</evidence>
<evidence type="ECO:0000313" key="2">
    <source>
        <dbReference type="EMBL" id="UOR10364.1"/>
    </source>
</evidence>
<evidence type="ECO:0000313" key="3">
    <source>
        <dbReference type="Proteomes" id="UP000830326"/>
    </source>
</evidence>
<protein>
    <submittedName>
        <fullName evidence="2">Metal-dependent hydrolase</fullName>
    </submittedName>
</protein>
<accession>A0ABY4H6M6</accession>
<dbReference type="GO" id="GO:0016787">
    <property type="term" value="F:hydrolase activity"/>
    <property type="evidence" value="ECO:0007669"/>
    <property type="project" value="UniProtKB-KW"/>
</dbReference>
<feature type="transmembrane region" description="Helical" evidence="1">
    <location>
        <begin position="185"/>
        <end position="202"/>
    </location>
</feature>
<feature type="transmembrane region" description="Helical" evidence="1">
    <location>
        <begin position="113"/>
        <end position="131"/>
    </location>
</feature>
<proteinExistence type="predicted"/>
<dbReference type="InterPro" id="IPR007404">
    <property type="entry name" value="YdjM-like"/>
</dbReference>
<dbReference type="PANTHER" id="PTHR35531:SF1">
    <property type="entry name" value="INNER MEMBRANE PROTEIN YBCI-RELATED"/>
    <property type="match status" value="1"/>
</dbReference>
<feature type="transmembrane region" description="Helical" evidence="1">
    <location>
        <begin position="137"/>
        <end position="165"/>
    </location>
</feature>
<name>A0ABY4H6M6_9BACI</name>
<dbReference type="RefSeq" id="WP_245029469.1">
    <property type="nucleotide sequence ID" value="NZ_CP095075.1"/>
</dbReference>
<dbReference type="Pfam" id="PF04307">
    <property type="entry name" value="YdjM"/>
    <property type="match status" value="1"/>
</dbReference>
<gene>
    <name evidence="2" type="ORF">MUO15_11700</name>
</gene>
<feature type="transmembrane region" description="Helical" evidence="1">
    <location>
        <begin position="90"/>
        <end position="106"/>
    </location>
</feature>
<keyword evidence="1" id="KW-0812">Transmembrane</keyword>
<organism evidence="2 3">
    <name type="scientific">Halobacillus amylolyticus</name>
    <dbReference type="NCBI Taxonomy" id="2932259"/>
    <lineage>
        <taxon>Bacteria</taxon>
        <taxon>Bacillati</taxon>
        <taxon>Bacillota</taxon>
        <taxon>Bacilli</taxon>
        <taxon>Bacillales</taxon>
        <taxon>Bacillaceae</taxon>
        <taxon>Halobacillus</taxon>
    </lineage>
</organism>
<keyword evidence="1" id="KW-0472">Membrane</keyword>
<dbReference type="PANTHER" id="PTHR35531">
    <property type="entry name" value="INNER MEMBRANE PROTEIN YBCI-RELATED"/>
    <property type="match status" value="1"/>
</dbReference>
<dbReference type="Proteomes" id="UP000830326">
    <property type="component" value="Chromosome"/>
</dbReference>
<keyword evidence="1" id="KW-1133">Transmembrane helix</keyword>